<feature type="region of interest" description="Disordered" evidence="1">
    <location>
        <begin position="262"/>
        <end position="281"/>
    </location>
</feature>
<accession>A0A182NGL3</accession>
<proteinExistence type="predicted"/>
<feature type="region of interest" description="Disordered" evidence="1">
    <location>
        <begin position="43"/>
        <end position="68"/>
    </location>
</feature>
<feature type="compositionally biased region" description="Low complexity" evidence="1">
    <location>
        <begin position="217"/>
        <end position="232"/>
    </location>
</feature>
<evidence type="ECO:0000256" key="2">
    <source>
        <dbReference type="SAM" id="SignalP"/>
    </source>
</evidence>
<dbReference type="EnsemblMetazoa" id="ADIR006786-RA">
    <property type="protein sequence ID" value="ADIR006786-PA"/>
    <property type="gene ID" value="ADIR006786"/>
</dbReference>
<evidence type="ECO:0000313" key="3">
    <source>
        <dbReference type="EnsemblMetazoa" id="ADIR006786-PA"/>
    </source>
</evidence>
<keyword evidence="2" id="KW-0732">Signal</keyword>
<feature type="chain" id="PRO_5008129841" evidence="2">
    <location>
        <begin position="26"/>
        <end position="358"/>
    </location>
</feature>
<evidence type="ECO:0000256" key="1">
    <source>
        <dbReference type="SAM" id="MobiDB-lite"/>
    </source>
</evidence>
<dbReference type="AlphaFoldDB" id="A0A182NGL3"/>
<reference evidence="3" key="2">
    <citation type="submission" date="2020-05" db="UniProtKB">
        <authorList>
            <consortium name="EnsemblMetazoa"/>
        </authorList>
    </citation>
    <scope>IDENTIFICATION</scope>
    <source>
        <strain evidence="3">WRAIR2</strain>
    </source>
</reference>
<reference evidence="4" key="1">
    <citation type="submission" date="2013-03" db="EMBL/GenBank/DDBJ databases">
        <title>The Genome Sequence of Anopheles dirus WRAIR2.</title>
        <authorList>
            <consortium name="The Broad Institute Genomics Platform"/>
            <person name="Neafsey D.E."/>
            <person name="Walton C."/>
            <person name="Walker B."/>
            <person name="Young S.K."/>
            <person name="Zeng Q."/>
            <person name="Gargeya S."/>
            <person name="Fitzgerald M."/>
            <person name="Haas B."/>
            <person name="Abouelleil A."/>
            <person name="Allen A.W."/>
            <person name="Alvarado L."/>
            <person name="Arachchi H.M."/>
            <person name="Berlin A.M."/>
            <person name="Chapman S.B."/>
            <person name="Gainer-Dewar J."/>
            <person name="Goldberg J."/>
            <person name="Griggs A."/>
            <person name="Gujja S."/>
            <person name="Hansen M."/>
            <person name="Howarth C."/>
            <person name="Imamovic A."/>
            <person name="Ireland A."/>
            <person name="Larimer J."/>
            <person name="McCowan C."/>
            <person name="Murphy C."/>
            <person name="Pearson M."/>
            <person name="Poon T.W."/>
            <person name="Priest M."/>
            <person name="Roberts A."/>
            <person name="Saif S."/>
            <person name="Shea T."/>
            <person name="Sisk P."/>
            <person name="Sykes S."/>
            <person name="Wortman J."/>
            <person name="Nusbaum C."/>
            <person name="Birren B."/>
        </authorList>
    </citation>
    <scope>NUCLEOTIDE SEQUENCE [LARGE SCALE GENOMIC DNA]</scope>
    <source>
        <strain evidence="4">WRAIR2</strain>
    </source>
</reference>
<feature type="region of interest" description="Disordered" evidence="1">
    <location>
        <begin position="217"/>
        <end position="240"/>
    </location>
</feature>
<feature type="region of interest" description="Disordered" evidence="1">
    <location>
        <begin position="287"/>
        <end position="306"/>
    </location>
</feature>
<sequence>MSVVRLRDALLIAILVLHLTLVTDARRHHASVVSVVRSSQQAAKVKRESGTDDQLAAGTAADDDRKADSSAEVIYDQRQVNGETNIRLSIKNFQLQLPESQLERFQKSSMAQLIQNSVLRLLGIDLTGGTSEPEVTSRRPPPEQPPSTEQQPAGNVSQTLPDISASMLQVNGNNLPAKFFLEISDFLMNTNDNDAVDDMRVETNHNHQQQLEMQQLEQQMHRFQQQQQQQQQEHNSPSQEPLYATEEIKIERLENTSNVKNQTITISKKRHQLGPLPADGSALETVSKENHQTSNTTRNATESSDRFVQTKPIRLESVQLKVLNVETSNGPKTLREKVIWKMPPTVIGSDDANAREQK</sequence>
<dbReference type="VEuPathDB" id="VectorBase:ADIR006786"/>
<feature type="signal peptide" evidence="2">
    <location>
        <begin position="1"/>
        <end position="25"/>
    </location>
</feature>
<organism evidence="3 4">
    <name type="scientific">Anopheles dirus</name>
    <dbReference type="NCBI Taxonomy" id="7168"/>
    <lineage>
        <taxon>Eukaryota</taxon>
        <taxon>Metazoa</taxon>
        <taxon>Ecdysozoa</taxon>
        <taxon>Arthropoda</taxon>
        <taxon>Hexapoda</taxon>
        <taxon>Insecta</taxon>
        <taxon>Pterygota</taxon>
        <taxon>Neoptera</taxon>
        <taxon>Endopterygota</taxon>
        <taxon>Diptera</taxon>
        <taxon>Nematocera</taxon>
        <taxon>Culicoidea</taxon>
        <taxon>Culicidae</taxon>
        <taxon>Anophelinae</taxon>
        <taxon>Anopheles</taxon>
    </lineage>
</organism>
<dbReference type="Proteomes" id="UP000075884">
    <property type="component" value="Unassembled WGS sequence"/>
</dbReference>
<protein>
    <submittedName>
        <fullName evidence="3">Uncharacterized protein</fullName>
    </submittedName>
</protein>
<feature type="region of interest" description="Disordered" evidence="1">
    <location>
        <begin position="127"/>
        <end position="158"/>
    </location>
</feature>
<evidence type="ECO:0000313" key="4">
    <source>
        <dbReference type="Proteomes" id="UP000075884"/>
    </source>
</evidence>
<name>A0A182NGL3_9DIPT</name>
<keyword evidence="4" id="KW-1185">Reference proteome</keyword>
<feature type="compositionally biased region" description="Polar residues" evidence="1">
    <location>
        <begin position="292"/>
        <end position="302"/>
    </location>
</feature>